<evidence type="ECO:0000256" key="3">
    <source>
        <dbReference type="ARBA" id="ARBA00023143"/>
    </source>
</evidence>
<feature type="domain" description="Flagellar hook protein FlgE/F/G-like D1" evidence="6">
    <location>
        <begin position="84"/>
        <end position="148"/>
    </location>
</feature>
<dbReference type="Pfam" id="PF06429">
    <property type="entry name" value="Flg_bbr_C"/>
    <property type="match status" value="1"/>
</dbReference>
<dbReference type="RefSeq" id="WP_092055542.1">
    <property type="nucleotide sequence ID" value="NZ_FOJJ01000012.1"/>
</dbReference>
<evidence type="ECO:0000313" key="7">
    <source>
        <dbReference type="EMBL" id="TRO83097.1"/>
    </source>
</evidence>
<keyword evidence="7" id="KW-0966">Cell projection</keyword>
<accession>A0A550JIQ3</accession>
<dbReference type="Proteomes" id="UP000317155">
    <property type="component" value="Unassembled WGS sequence"/>
</dbReference>
<keyword evidence="7" id="KW-0969">Cilium</keyword>
<comment type="similarity">
    <text evidence="2 4">Belongs to the flagella basal body rod proteins family.</text>
</comment>
<feature type="domain" description="Flagellar basal-body/hook protein C-terminal" evidence="5">
    <location>
        <begin position="194"/>
        <end position="237"/>
    </location>
</feature>
<evidence type="ECO:0000259" key="5">
    <source>
        <dbReference type="Pfam" id="PF06429"/>
    </source>
</evidence>
<evidence type="ECO:0000259" key="6">
    <source>
        <dbReference type="Pfam" id="PF22692"/>
    </source>
</evidence>
<keyword evidence="3 4" id="KW-0975">Bacterial flagellum</keyword>
<comment type="subcellular location">
    <subcellularLocation>
        <location evidence="1 4">Bacterial flagellum basal body</location>
    </subcellularLocation>
</comment>
<dbReference type="OrthoDB" id="9804559at2"/>
<dbReference type="SUPFAM" id="SSF117143">
    <property type="entry name" value="Flagellar hook protein flgE"/>
    <property type="match status" value="1"/>
</dbReference>
<keyword evidence="7" id="KW-0282">Flagellum</keyword>
<evidence type="ECO:0000256" key="2">
    <source>
        <dbReference type="ARBA" id="ARBA00009677"/>
    </source>
</evidence>
<dbReference type="EMBL" id="VJVV01000002">
    <property type="protein sequence ID" value="TRO83097.1"/>
    <property type="molecule type" value="Genomic_DNA"/>
</dbReference>
<evidence type="ECO:0000256" key="4">
    <source>
        <dbReference type="RuleBase" id="RU362116"/>
    </source>
</evidence>
<reference evidence="7 8" key="1">
    <citation type="submission" date="2019-07" db="EMBL/GenBank/DDBJ databases">
        <title>Insights of Desulfuromonas acetexigens electromicrobiology.</title>
        <authorList>
            <person name="Katuri K."/>
            <person name="Sapireddy V."/>
            <person name="Shaw D.R."/>
            <person name="Saikaly P."/>
        </authorList>
    </citation>
    <scope>NUCLEOTIDE SEQUENCE [LARGE SCALE GENOMIC DNA]</scope>
    <source>
        <strain evidence="7 8">2873</strain>
    </source>
</reference>
<comment type="caution">
    <text evidence="7">The sequence shown here is derived from an EMBL/GenBank/DDBJ whole genome shotgun (WGS) entry which is preliminary data.</text>
</comment>
<name>A0A550JIQ3_9BACT</name>
<dbReference type="GO" id="GO:0071978">
    <property type="term" value="P:bacterial-type flagellum-dependent swarming motility"/>
    <property type="evidence" value="ECO:0007669"/>
    <property type="project" value="TreeGrafter"/>
</dbReference>
<dbReference type="InterPro" id="IPR037925">
    <property type="entry name" value="FlgE/F/G-like"/>
</dbReference>
<protein>
    <submittedName>
        <fullName evidence="7">Flagellar hook basal-body protein</fullName>
    </submittedName>
</protein>
<dbReference type="GO" id="GO:0009425">
    <property type="term" value="C:bacterial-type flagellum basal body"/>
    <property type="evidence" value="ECO:0007669"/>
    <property type="project" value="UniProtKB-SubCell"/>
</dbReference>
<evidence type="ECO:0000256" key="1">
    <source>
        <dbReference type="ARBA" id="ARBA00004117"/>
    </source>
</evidence>
<dbReference type="NCBIfam" id="TIGR03506">
    <property type="entry name" value="FlgEFG_subfam"/>
    <property type="match status" value="1"/>
</dbReference>
<sequence>MSTGKYAALSAARTAMQSLDTITHNMANLRTSGYKRGRVAFAAALSEAQSCNQGKGLNFAKGQEGFSDFSQGVITTTGQPLDLAIAGSGYFKVGDDLGNIFYTRQGNFSLNTEGNMVAAGGFKLLNEGNAPIVIDGPVKIIGEDGTIQMESGATQKIPLYDVEDSALLERSGGSYFTLQEGGLEQPSPNSRVLQGNIEESNVSILQEMARMVEIQRVFENSQKAMLNYSTISEKTNEIGILA</sequence>
<dbReference type="AlphaFoldDB" id="A0A550JIQ3"/>
<dbReference type="InterPro" id="IPR020013">
    <property type="entry name" value="Flagellar_FlgE/F/G"/>
</dbReference>
<organism evidence="7 8">
    <name type="scientific">Trichloromonas acetexigens</name>
    <dbReference type="NCBI Taxonomy" id="38815"/>
    <lineage>
        <taxon>Bacteria</taxon>
        <taxon>Pseudomonadati</taxon>
        <taxon>Thermodesulfobacteriota</taxon>
        <taxon>Desulfuromonadia</taxon>
        <taxon>Desulfuromonadales</taxon>
        <taxon>Trichloromonadaceae</taxon>
        <taxon>Trichloromonas</taxon>
    </lineage>
</organism>
<dbReference type="InterPro" id="IPR010930">
    <property type="entry name" value="Flg_bb/hook_C_dom"/>
</dbReference>
<keyword evidence="8" id="KW-1185">Reference proteome</keyword>
<evidence type="ECO:0000313" key="8">
    <source>
        <dbReference type="Proteomes" id="UP000317155"/>
    </source>
</evidence>
<proteinExistence type="inferred from homology"/>
<dbReference type="PANTHER" id="PTHR30435">
    <property type="entry name" value="FLAGELLAR PROTEIN"/>
    <property type="match status" value="1"/>
</dbReference>
<dbReference type="InterPro" id="IPR053967">
    <property type="entry name" value="LlgE_F_G-like_D1"/>
</dbReference>
<dbReference type="PANTHER" id="PTHR30435:SF19">
    <property type="entry name" value="FLAGELLAR BASAL-BODY ROD PROTEIN FLGG"/>
    <property type="match status" value="1"/>
</dbReference>
<dbReference type="Pfam" id="PF22692">
    <property type="entry name" value="LlgE_F_G_D1"/>
    <property type="match status" value="1"/>
</dbReference>
<gene>
    <name evidence="7" type="ORF">FL622_03170</name>
</gene>